<dbReference type="OrthoDB" id="428577at2759"/>
<gene>
    <name evidence="8" type="ORF">KP509_20G031400</name>
</gene>
<dbReference type="EMBL" id="CM035425">
    <property type="protein sequence ID" value="KAH7331406.1"/>
    <property type="molecule type" value="Genomic_DNA"/>
</dbReference>
<feature type="domain" description="AN1-type" evidence="7">
    <location>
        <begin position="95"/>
        <end position="141"/>
    </location>
</feature>
<dbReference type="PANTHER" id="PTHR10634:SF149">
    <property type="entry name" value="AN1-TYPE DOMAIN-CONTAINING PROTEIN-RELATED"/>
    <property type="match status" value="1"/>
</dbReference>
<dbReference type="InterPro" id="IPR050652">
    <property type="entry name" value="AN1_A20_ZnFinger"/>
</dbReference>
<feature type="domain" description="A20-type" evidence="6">
    <location>
        <begin position="18"/>
        <end position="52"/>
    </location>
</feature>
<dbReference type="Proteomes" id="UP000825935">
    <property type="component" value="Chromosome 20"/>
</dbReference>
<sequence>MEQESWKMDKDETGCQPPEGPIMCSNNCGFFGSATNMNLCSRCYRNYVLEQAKSTDVAAALSAVKSEDAVPVIESNIVEESTSSTATSTVEPPHKQQPNRCFTCRKRVGLASFKCRCGNQFCALHRYHDKHNCPYDYRAAARDAIAKANPVIKAEKIDKI</sequence>
<protein>
    <submittedName>
        <fullName evidence="8">Uncharacterized protein</fullName>
    </submittedName>
</protein>
<dbReference type="GO" id="GO:0003677">
    <property type="term" value="F:DNA binding"/>
    <property type="evidence" value="ECO:0007669"/>
    <property type="project" value="InterPro"/>
</dbReference>
<evidence type="ECO:0000259" key="7">
    <source>
        <dbReference type="PROSITE" id="PS51039"/>
    </source>
</evidence>
<accession>A0A8T2SG16</accession>
<evidence type="ECO:0000256" key="4">
    <source>
        <dbReference type="ARBA" id="ARBA00022833"/>
    </source>
</evidence>
<dbReference type="SMART" id="SM00259">
    <property type="entry name" value="ZnF_A20"/>
    <property type="match status" value="1"/>
</dbReference>
<dbReference type="InterPro" id="IPR035896">
    <property type="entry name" value="AN1-like_Znf"/>
</dbReference>
<evidence type="ECO:0000313" key="9">
    <source>
        <dbReference type="Proteomes" id="UP000825935"/>
    </source>
</evidence>
<reference evidence="8" key="1">
    <citation type="submission" date="2021-08" db="EMBL/GenBank/DDBJ databases">
        <title>WGS assembly of Ceratopteris richardii.</title>
        <authorList>
            <person name="Marchant D.B."/>
            <person name="Chen G."/>
            <person name="Jenkins J."/>
            <person name="Shu S."/>
            <person name="Leebens-Mack J."/>
            <person name="Grimwood J."/>
            <person name="Schmutz J."/>
            <person name="Soltis P."/>
            <person name="Soltis D."/>
            <person name="Chen Z.-H."/>
        </authorList>
    </citation>
    <scope>NUCLEOTIDE SEQUENCE</scope>
    <source>
        <strain evidence="8">Whitten #5841</strain>
        <tissue evidence="8">Leaf</tissue>
    </source>
</reference>
<organism evidence="8 9">
    <name type="scientific">Ceratopteris richardii</name>
    <name type="common">Triangle waterfern</name>
    <dbReference type="NCBI Taxonomy" id="49495"/>
    <lineage>
        <taxon>Eukaryota</taxon>
        <taxon>Viridiplantae</taxon>
        <taxon>Streptophyta</taxon>
        <taxon>Embryophyta</taxon>
        <taxon>Tracheophyta</taxon>
        <taxon>Polypodiopsida</taxon>
        <taxon>Polypodiidae</taxon>
        <taxon>Polypodiales</taxon>
        <taxon>Pteridineae</taxon>
        <taxon>Pteridaceae</taxon>
        <taxon>Parkerioideae</taxon>
        <taxon>Ceratopteris</taxon>
    </lineage>
</organism>
<comment type="function">
    <text evidence="1">May be involved in environmental stress response.</text>
</comment>
<dbReference type="Gene3D" id="4.10.1110.10">
    <property type="entry name" value="AN1-like Zinc finger"/>
    <property type="match status" value="1"/>
</dbReference>
<dbReference type="AlphaFoldDB" id="A0A8T2SG16"/>
<evidence type="ECO:0000256" key="3">
    <source>
        <dbReference type="ARBA" id="ARBA00022771"/>
    </source>
</evidence>
<dbReference type="FunFam" id="4.10.1110.10:FF:000001">
    <property type="entry name" value="Zinc finger AN1-type containing 6"/>
    <property type="match status" value="1"/>
</dbReference>
<dbReference type="Pfam" id="PF01754">
    <property type="entry name" value="zf-A20"/>
    <property type="match status" value="1"/>
</dbReference>
<dbReference type="GO" id="GO:0008270">
    <property type="term" value="F:zinc ion binding"/>
    <property type="evidence" value="ECO:0007669"/>
    <property type="project" value="UniProtKB-KW"/>
</dbReference>
<evidence type="ECO:0000313" key="8">
    <source>
        <dbReference type="EMBL" id="KAH7331401.1"/>
    </source>
</evidence>
<dbReference type="EMBL" id="CM035425">
    <property type="protein sequence ID" value="KAH7331404.1"/>
    <property type="molecule type" value="Genomic_DNA"/>
</dbReference>
<evidence type="ECO:0000259" key="6">
    <source>
        <dbReference type="PROSITE" id="PS51036"/>
    </source>
</evidence>
<dbReference type="PROSITE" id="PS51036">
    <property type="entry name" value="ZF_A20"/>
    <property type="match status" value="1"/>
</dbReference>
<dbReference type="PANTHER" id="PTHR10634">
    <property type="entry name" value="AN1-TYPE ZINC FINGER PROTEIN"/>
    <property type="match status" value="1"/>
</dbReference>
<proteinExistence type="predicted"/>
<dbReference type="Pfam" id="PF01428">
    <property type="entry name" value="zf-AN1"/>
    <property type="match status" value="1"/>
</dbReference>
<keyword evidence="3 5" id="KW-0863">Zinc-finger</keyword>
<dbReference type="EMBL" id="CM035425">
    <property type="protein sequence ID" value="KAH7331401.1"/>
    <property type="molecule type" value="Genomic_DNA"/>
</dbReference>
<name>A0A8T2SG16_CERRI</name>
<dbReference type="PROSITE" id="PS51039">
    <property type="entry name" value="ZF_AN1"/>
    <property type="match status" value="1"/>
</dbReference>
<evidence type="ECO:0000256" key="1">
    <source>
        <dbReference type="ARBA" id="ARBA00003732"/>
    </source>
</evidence>
<evidence type="ECO:0000256" key="2">
    <source>
        <dbReference type="ARBA" id="ARBA00022723"/>
    </source>
</evidence>
<dbReference type="Gene3D" id="1.20.5.4770">
    <property type="match status" value="1"/>
</dbReference>
<keyword evidence="4" id="KW-0862">Zinc</keyword>
<evidence type="ECO:0000256" key="5">
    <source>
        <dbReference type="PROSITE-ProRule" id="PRU00449"/>
    </source>
</evidence>
<dbReference type="SUPFAM" id="SSF57716">
    <property type="entry name" value="Glucocorticoid receptor-like (DNA-binding domain)"/>
    <property type="match status" value="1"/>
</dbReference>
<keyword evidence="2" id="KW-0479">Metal-binding</keyword>
<keyword evidence="9" id="KW-1185">Reference proteome</keyword>
<comment type="caution">
    <text evidence="8">The sequence shown here is derived from an EMBL/GenBank/DDBJ whole genome shotgun (WGS) entry which is preliminary data.</text>
</comment>
<dbReference type="SUPFAM" id="SSF118310">
    <property type="entry name" value="AN1-like Zinc finger"/>
    <property type="match status" value="1"/>
</dbReference>
<dbReference type="EMBL" id="CM035425">
    <property type="protein sequence ID" value="KAH7331405.1"/>
    <property type="molecule type" value="Genomic_DNA"/>
</dbReference>
<dbReference type="OMA" id="IDYWTAN"/>
<dbReference type="EMBL" id="CM035425">
    <property type="protein sequence ID" value="KAH7331402.1"/>
    <property type="molecule type" value="Genomic_DNA"/>
</dbReference>
<dbReference type="InterPro" id="IPR000058">
    <property type="entry name" value="Znf_AN1"/>
</dbReference>
<dbReference type="SMART" id="SM00154">
    <property type="entry name" value="ZnF_AN1"/>
    <property type="match status" value="1"/>
</dbReference>
<dbReference type="InterPro" id="IPR002653">
    <property type="entry name" value="Znf_A20"/>
</dbReference>